<dbReference type="PANTHER" id="PTHR11362:SF82">
    <property type="entry name" value="PHOSPHATIDYLETHANOLAMINE-BINDING PROTEIN 4"/>
    <property type="match status" value="1"/>
</dbReference>
<dbReference type="InterPro" id="IPR036610">
    <property type="entry name" value="PEBP-like_sf"/>
</dbReference>
<proteinExistence type="predicted"/>
<evidence type="ECO:0000313" key="3">
    <source>
        <dbReference type="Proteomes" id="UP001154078"/>
    </source>
</evidence>
<keyword evidence="1" id="KW-0732">Signal</keyword>
<feature type="chain" id="PRO_5040342708" description="Phosphatidylethanolamine-binding protein" evidence="1">
    <location>
        <begin position="19"/>
        <end position="197"/>
    </location>
</feature>
<dbReference type="CDD" id="cd00866">
    <property type="entry name" value="PEBP_euk"/>
    <property type="match status" value="1"/>
</dbReference>
<dbReference type="EMBL" id="OV121137">
    <property type="protein sequence ID" value="CAH0558879.1"/>
    <property type="molecule type" value="Genomic_DNA"/>
</dbReference>
<evidence type="ECO:0000313" key="2">
    <source>
        <dbReference type="EMBL" id="CAH0558879.1"/>
    </source>
</evidence>
<accession>A0A9P0BB04</accession>
<dbReference type="InterPro" id="IPR008914">
    <property type="entry name" value="PEBP"/>
</dbReference>
<organism evidence="2 3">
    <name type="scientific">Brassicogethes aeneus</name>
    <name type="common">Rape pollen beetle</name>
    <name type="synonym">Meligethes aeneus</name>
    <dbReference type="NCBI Taxonomy" id="1431903"/>
    <lineage>
        <taxon>Eukaryota</taxon>
        <taxon>Metazoa</taxon>
        <taxon>Ecdysozoa</taxon>
        <taxon>Arthropoda</taxon>
        <taxon>Hexapoda</taxon>
        <taxon>Insecta</taxon>
        <taxon>Pterygota</taxon>
        <taxon>Neoptera</taxon>
        <taxon>Endopterygota</taxon>
        <taxon>Coleoptera</taxon>
        <taxon>Polyphaga</taxon>
        <taxon>Cucujiformia</taxon>
        <taxon>Nitidulidae</taxon>
        <taxon>Meligethinae</taxon>
        <taxon>Brassicogethes</taxon>
    </lineage>
</organism>
<name>A0A9P0BB04_BRAAE</name>
<dbReference type="Pfam" id="PF01161">
    <property type="entry name" value="PBP"/>
    <property type="match status" value="1"/>
</dbReference>
<keyword evidence="3" id="KW-1185">Reference proteome</keyword>
<evidence type="ECO:0008006" key="4">
    <source>
        <dbReference type="Google" id="ProtNLM"/>
    </source>
</evidence>
<sequence length="197" mass="22583">MKEFKIIFFMCGLLFVKAMEIKGILDVIDTEPPSLLLVTYEGNLTVNNGNELTPTQVKNEPNVTWEAKPDKYYLLIMVDPDPPAPFPLVNHWMIGNIPGNDYHSSMADVIVEYRGSGPPKGTGIHRYIFLVYEQSGKLSFENEKRSTKLSRENRVKFSLKDLVQRHKLGDPISGNYYRAQWDSFVDERQKLLTGELK</sequence>
<gene>
    <name evidence="2" type="ORF">MELIAE_LOCUS9114</name>
</gene>
<dbReference type="AlphaFoldDB" id="A0A9P0BB04"/>
<dbReference type="InterPro" id="IPR035810">
    <property type="entry name" value="PEBP_euk"/>
</dbReference>
<dbReference type="PANTHER" id="PTHR11362">
    <property type="entry name" value="PHOSPHATIDYLETHANOLAMINE-BINDING PROTEIN"/>
    <property type="match status" value="1"/>
</dbReference>
<feature type="signal peptide" evidence="1">
    <location>
        <begin position="1"/>
        <end position="18"/>
    </location>
</feature>
<reference evidence="2" key="1">
    <citation type="submission" date="2021-12" db="EMBL/GenBank/DDBJ databases">
        <authorList>
            <person name="King R."/>
        </authorList>
    </citation>
    <scope>NUCLEOTIDE SEQUENCE</scope>
</reference>
<dbReference type="SUPFAM" id="SSF49777">
    <property type="entry name" value="PEBP-like"/>
    <property type="match status" value="1"/>
</dbReference>
<protein>
    <recommendedName>
        <fullName evidence="4">Phosphatidylethanolamine-binding protein</fullName>
    </recommendedName>
</protein>
<evidence type="ECO:0000256" key="1">
    <source>
        <dbReference type="SAM" id="SignalP"/>
    </source>
</evidence>
<dbReference type="OrthoDB" id="2506647at2759"/>
<dbReference type="Proteomes" id="UP001154078">
    <property type="component" value="Chromosome 6"/>
</dbReference>
<dbReference type="Gene3D" id="3.90.280.10">
    <property type="entry name" value="PEBP-like"/>
    <property type="match status" value="1"/>
</dbReference>